<dbReference type="InterPro" id="IPR007963">
    <property type="entry name" value="Peptidase_M61_catalytic"/>
</dbReference>
<evidence type="ECO:0000256" key="1">
    <source>
        <dbReference type="SAM" id="SignalP"/>
    </source>
</evidence>
<sequence length="618" mass="70640">MKKYFASFCLTSLLLFSVSFTYSQSKTNEIQVTMDLVNINNDRVAVSVTPPKIKTEETTFFMPKIIPGTYSEDNYGRYLDNFKAFDAKGKELPVAKMDENSWVIKNAKKLAKVTYLVNDTFDTETGTEFGQGDIFSPAGTNIEEGVNFVINNHAFVGYFKDLKELPYRLNITKPENLYGATAMDNLDKSTTKDVFVASRYAELVDNPILYTKSQFKTFMVDDMEIILSVYSPNNRYSEADFKEAMETMMKAQKRFLGPIDNTKRYAILLYLADFEKEDARGFGALEHNTSTVVVMPEAMPIEELSKSMVDVVSHEFFHIVTPLSVHSKEIHYFDFNTPKMSQHLWMYEGITEYFANLFQVNQDLISDTEFFERMAAKVQNAKRFDEKMPFTKMSSEILSKQYKDSYLNVYEKGALIAMCLDIQIRESSKGKRGILDLMQKLSKEYGSTKPFEDAELFDKIVALTYPEVRTFLDTYVAGPAPLPYQNYFEKMGVTQTKIQVPGNVFLKGQSPYITVNPSTKEIIIIPGIELNTFMKDLGLQGGDIILAIDDVNYDLDNIYDMITKSMSWKENDPVQFKIKRGDKESVLKGVVKIPYDEMDGFQATDASKKELMEAWLRG</sequence>
<feature type="domain" description="Peptidase M61 catalytic" evidence="2">
    <location>
        <begin position="309"/>
        <end position="416"/>
    </location>
</feature>
<evidence type="ECO:0000313" key="4">
    <source>
        <dbReference type="EMBL" id="GGD15347.1"/>
    </source>
</evidence>
<keyword evidence="5" id="KW-1185">Reference proteome</keyword>
<dbReference type="InterPro" id="IPR027268">
    <property type="entry name" value="Peptidase_M4/M1_CTD_sf"/>
</dbReference>
<feature type="signal peptide" evidence="1">
    <location>
        <begin position="1"/>
        <end position="21"/>
    </location>
</feature>
<feature type="domain" description="Peptidase M61 N-terminal" evidence="3">
    <location>
        <begin position="32"/>
        <end position="211"/>
    </location>
</feature>
<dbReference type="Gene3D" id="2.60.40.3650">
    <property type="match status" value="1"/>
</dbReference>
<comment type="caution">
    <text evidence="4">The sequence shown here is derived from an EMBL/GenBank/DDBJ whole genome shotgun (WGS) entry which is preliminary data.</text>
</comment>
<dbReference type="SUPFAM" id="SSF50156">
    <property type="entry name" value="PDZ domain-like"/>
    <property type="match status" value="1"/>
</dbReference>
<dbReference type="Gene3D" id="2.30.42.10">
    <property type="match status" value="1"/>
</dbReference>
<keyword evidence="1" id="KW-0732">Signal</keyword>
<proteinExistence type="predicted"/>
<gene>
    <name evidence="4" type="ORF">GCM10011343_02880</name>
</gene>
<dbReference type="SUPFAM" id="SSF55486">
    <property type="entry name" value="Metalloproteases ('zincins'), catalytic domain"/>
    <property type="match status" value="1"/>
</dbReference>
<dbReference type="Proteomes" id="UP000625735">
    <property type="component" value="Unassembled WGS sequence"/>
</dbReference>
<organism evidence="4 5">
    <name type="scientific">Flavobacterium orientale</name>
    <dbReference type="NCBI Taxonomy" id="1756020"/>
    <lineage>
        <taxon>Bacteria</taxon>
        <taxon>Pseudomonadati</taxon>
        <taxon>Bacteroidota</taxon>
        <taxon>Flavobacteriia</taxon>
        <taxon>Flavobacteriales</taxon>
        <taxon>Flavobacteriaceae</taxon>
        <taxon>Flavobacterium</taxon>
    </lineage>
</organism>
<dbReference type="Gene3D" id="1.10.390.10">
    <property type="entry name" value="Neutral Protease Domain 2"/>
    <property type="match status" value="1"/>
</dbReference>
<evidence type="ECO:0000259" key="2">
    <source>
        <dbReference type="Pfam" id="PF05299"/>
    </source>
</evidence>
<feature type="chain" id="PRO_5038077080" evidence="1">
    <location>
        <begin position="22"/>
        <end position="618"/>
    </location>
</feature>
<dbReference type="Pfam" id="PF05299">
    <property type="entry name" value="Peptidase_M61"/>
    <property type="match status" value="1"/>
</dbReference>
<dbReference type="RefSeq" id="WP_188360721.1">
    <property type="nucleotide sequence ID" value="NZ_BMFG01000001.1"/>
</dbReference>
<evidence type="ECO:0000313" key="5">
    <source>
        <dbReference type="Proteomes" id="UP000625735"/>
    </source>
</evidence>
<accession>A0A917D9T7</accession>
<dbReference type="AlphaFoldDB" id="A0A917D9T7"/>
<name>A0A917D9T7_9FLAO</name>
<reference evidence="4" key="1">
    <citation type="journal article" date="2014" name="Int. J. Syst. Evol. Microbiol.">
        <title>Complete genome sequence of Corynebacterium casei LMG S-19264T (=DSM 44701T), isolated from a smear-ripened cheese.</title>
        <authorList>
            <consortium name="US DOE Joint Genome Institute (JGI-PGF)"/>
            <person name="Walter F."/>
            <person name="Albersmeier A."/>
            <person name="Kalinowski J."/>
            <person name="Ruckert C."/>
        </authorList>
    </citation>
    <scope>NUCLEOTIDE SEQUENCE</scope>
    <source>
        <strain evidence="4">CGMCC 1.12506</strain>
    </source>
</reference>
<dbReference type="InterPro" id="IPR040756">
    <property type="entry name" value="Peptidase_M61_N"/>
</dbReference>
<dbReference type="Pfam" id="PF17899">
    <property type="entry name" value="Peptidase_M61_N"/>
    <property type="match status" value="1"/>
</dbReference>
<dbReference type="EMBL" id="BMFG01000001">
    <property type="protein sequence ID" value="GGD15347.1"/>
    <property type="molecule type" value="Genomic_DNA"/>
</dbReference>
<evidence type="ECO:0000259" key="3">
    <source>
        <dbReference type="Pfam" id="PF17899"/>
    </source>
</evidence>
<protein>
    <submittedName>
        <fullName evidence="4">Peptidase M61</fullName>
    </submittedName>
</protein>
<reference evidence="4" key="2">
    <citation type="submission" date="2020-09" db="EMBL/GenBank/DDBJ databases">
        <authorList>
            <person name="Sun Q."/>
            <person name="Zhou Y."/>
        </authorList>
    </citation>
    <scope>NUCLEOTIDE SEQUENCE</scope>
    <source>
        <strain evidence="4">CGMCC 1.12506</strain>
    </source>
</reference>
<dbReference type="InterPro" id="IPR036034">
    <property type="entry name" value="PDZ_sf"/>
</dbReference>